<protein>
    <recommendedName>
        <fullName evidence="3">Glycosyltransferase RgtA/B/C/D-like domain-containing protein</fullName>
    </recommendedName>
</protein>
<feature type="transmembrane region" description="Helical" evidence="1">
    <location>
        <begin position="326"/>
        <end position="345"/>
    </location>
</feature>
<feature type="transmembrane region" description="Helical" evidence="1">
    <location>
        <begin position="188"/>
        <end position="210"/>
    </location>
</feature>
<proteinExistence type="predicted"/>
<evidence type="ECO:0000313" key="2">
    <source>
        <dbReference type="EMBL" id="KKM96877.1"/>
    </source>
</evidence>
<feature type="transmembrane region" description="Helical" evidence="1">
    <location>
        <begin position="131"/>
        <end position="149"/>
    </location>
</feature>
<sequence>MRIVKRYWIEILAFGAVFAVLLMDVAPALTWINTDSDGAHYVLAAKYMLPAHNTSAPLFLLLGRLFLFLPFGAEAWRLGLISVLATTGCTILIYMVVRHYLADNSRGRLYAIIAGLIYGGSALVISQSTIIESYALATMLSVGAYYCALRKKWILASVMIGLIWAVHTIFAWTTWLVLFVTYKELRNVVLVMITLAFLVFYAYIPITTAINGDLGMWNNTTFGGFFGGQWGVLMMLTGGISIWDIPKRIIDTIGILGVSFGLGFIVFVIGLWRIRKTNRALVFLIFIPIVYFVTNLAAQTYVYLMPAIAFGTILIGVTLSRLHISLSYVTLVVAVGLLIFNANYFDIGRTLDPNLSAQKFYDEELPKIKDGDIFMAGGWTWAITYLYNKEEGRDIVPVSIDILPSNEYLGMLEAKGIKLVRTDSDSHIDKQWEVALSIAQNNSNVWIASETIPSQYEYEVVPAEGNEWLMTRWLGHEVVPEISLMPSNPYDFITGAIEVSEWKFILKSNHNARFLFTWAVFGYFVFWLVDRRISARKRGKQHGDIPKIQA</sequence>
<feature type="transmembrane region" description="Helical" evidence="1">
    <location>
        <begin position="161"/>
        <end position="182"/>
    </location>
</feature>
<comment type="caution">
    <text evidence="2">The sequence shown here is derived from an EMBL/GenBank/DDBJ whole genome shotgun (WGS) entry which is preliminary data.</text>
</comment>
<evidence type="ECO:0000256" key="1">
    <source>
        <dbReference type="SAM" id="Phobius"/>
    </source>
</evidence>
<keyword evidence="1" id="KW-0812">Transmembrane</keyword>
<reference evidence="2" key="1">
    <citation type="journal article" date="2015" name="Nature">
        <title>Complex archaea that bridge the gap between prokaryotes and eukaryotes.</title>
        <authorList>
            <person name="Spang A."/>
            <person name="Saw J.H."/>
            <person name="Jorgensen S.L."/>
            <person name="Zaremba-Niedzwiedzka K."/>
            <person name="Martijn J."/>
            <person name="Lind A.E."/>
            <person name="van Eijk R."/>
            <person name="Schleper C."/>
            <person name="Guy L."/>
            <person name="Ettema T.J."/>
        </authorList>
    </citation>
    <scope>NUCLEOTIDE SEQUENCE</scope>
</reference>
<evidence type="ECO:0008006" key="3">
    <source>
        <dbReference type="Google" id="ProtNLM"/>
    </source>
</evidence>
<dbReference type="Pfam" id="PF11028">
    <property type="entry name" value="TMEM260-like"/>
    <property type="match status" value="1"/>
</dbReference>
<feature type="transmembrane region" description="Helical" evidence="1">
    <location>
        <begin position="222"/>
        <end position="243"/>
    </location>
</feature>
<keyword evidence="1" id="KW-1133">Transmembrane helix</keyword>
<dbReference type="InterPro" id="IPR021280">
    <property type="entry name" value="TMEM260-like"/>
</dbReference>
<dbReference type="AlphaFoldDB" id="A0A0F9PUM2"/>
<keyword evidence="1" id="KW-0472">Membrane</keyword>
<feature type="transmembrane region" description="Helical" evidence="1">
    <location>
        <begin position="109"/>
        <end position="125"/>
    </location>
</feature>
<feature type="transmembrane region" description="Helical" evidence="1">
    <location>
        <begin position="512"/>
        <end position="529"/>
    </location>
</feature>
<dbReference type="EMBL" id="LAZR01005823">
    <property type="protein sequence ID" value="KKM96877.1"/>
    <property type="molecule type" value="Genomic_DNA"/>
</dbReference>
<feature type="transmembrane region" description="Helical" evidence="1">
    <location>
        <begin position="249"/>
        <end position="271"/>
    </location>
</feature>
<feature type="transmembrane region" description="Helical" evidence="1">
    <location>
        <begin position="278"/>
        <end position="294"/>
    </location>
</feature>
<accession>A0A0F9PUM2</accession>
<organism evidence="2">
    <name type="scientific">marine sediment metagenome</name>
    <dbReference type="NCBI Taxonomy" id="412755"/>
    <lineage>
        <taxon>unclassified sequences</taxon>
        <taxon>metagenomes</taxon>
        <taxon>ecological metagenomes</taxon>
    </lineage>
</organism>
<gene>
    <name evidence="2" type="ORF">LCGC14_1173760</name>
</gene>
<feature type="transmembrane region" description="Helical" evidence="1">
    <location>
        <begin position="75"/>
        <end position="97"/>
    </location>
</feature>
<name>A0A0F9PUM2_9ZZZZ</name>